<dbReference type="EMBL" id="CP048630">
    <property type="protein sequence ID" value="QIB34406.1"/>
    <property type="molecule type" value="Genomic_DNA"/>
</dbReference>
<evidence type="ECO:0000256" key="12">
    <source>
        <dbReference type="SAM" id="MobiDB-lite"/>
    </source>
</evidence>
<keyword evidence="5 10" id="KW-0547">Nucleotide-binding</keyword>
<dbReference type="InterPro" id="IPR041715">
    <property type="entry name" value="HisRS-like_core"/>
</dbReference>
<evidence type="ECO:0000256" key="3">
    <source>
        <dbReference type="ARBA" id="ARBA00022490"/>
    </source>
</evidence>
<accession>A0A6P1YNX9</accession>
<proteinExistence type="inferred from homology"/>
<dbReference type="InterPro" id="IPR036621">
    <property type="entry name" value="Anticodon-bd_dom_sf"/>
</dbReference>
<feature type="domain" description="Aminoacyl-transfer RNA synthetases class-II family profile" evidence="13">
    <location>
        <begin position="31"/>
        <end position="411"/>
    </location>
</feature>
<keyword evidence="4 10" id="KW-0436">Ligase</keyword>
<evidence type="ECO:0000256" key="4">
    <source>
        <dbReference type="ARBA" id="ARBA00022598"/>
    </source>
</evidence>
<evidence type="ECO:0000313" key="14">
    <source>
        <dbReference type="EMBL" id="QIB34406.1"/>
    </source>
</evidence>
<sequence>MAKDKPSKLKARSPRGFADRGPAELAATRTMLETIRKVYELYGFEALETPFVEYTDALGKFLPDQDRPNEGVFSFQDDDDQWLSLRYDLTAPLARHVAENFQDIAKPFRSYRAGWVFRNEKPGPGRFRQFMQFDADTVGAPTVAADAEICMMAADTLEALGIPRGDYVIKVNNRKVLDGVLEAIGLGGDENAGRRLTVLRAIDKFDKVGVEGVRDLLGEGRWENPEAKSGDFTKGAGLDERQINSLELFYLGYAQHPQELFMVARDAAADDDYSVLTDNGLTAFPSNSLQLATYLERFPEGHPAHEGFKELKAISDLVRAAGYGTNRIRMDVSVVRGLEYYTGPVFEAELTFEVKDEKDRPVRFGSVGGGGRYDGLVGRFRGEAVPATGFSIGVSRLASALSYLKEKDAAPDYGPVVVVVMDRDQSAHYMKLVGMLRQAGIRAEMYLGNPKNLGNQFKYADRRNSPCVVIQGSDERQAGTVQIKDLIEGAKAAAAITDNTEWRESRPAQFACAEAELVAKVREVLDHHGVPHGAALG</sequence>
<dbReference type="KEGG" id="apra:G3A50_12325"/>
<keyword evidence="6 10" id="KW-0067">ATP-binding</keyword>
<dbReference type="PROSITE" id="PS50862">
    <property type="entry name" value="AA_TRNA_LIGASE_II"/>
    <property type="match status" value="1"/>
</dbReference>
<evidence type="ECO:0000256" key="8">
    <source>
        <dbReference type="ARBA" id="ARBA00023146"/>
    </source>
</evidence>
<dbReference type="Gene3D" id="3.30.930.10">
    <property type="entry name" value="Bira Bifunctional Protein, Domain 2"/>
    <property type="match status" value="1"/>
</dbReference>
<evidence type="ECO:0000256" key="9">
    <source>
        <dbReference type="ARBA" id="ARBA00047639"/>
    </source>
</evidence>
<dbReference type="SUPFAM" id="SSF52954">
    <property type="entry name" value="Class II aaRS ABD-related"/>
    <property type="match status" value="1"/>
</dbReference>
<reference evidence="14 15" key="1">
    <citation type="submission" date="2020-02" db="EMBL/GenBank/DDBJ databases">
        <authorList>
            <person name="Li G."/>
        </authorList>
    </citation>
    <scope>NUCLEOTIDE SEQUENCE [LARGE SCALE GENOMIC DNA]</scope>
    <source>
        <strain evidence="14 15">DSM 102029</strain>
    </source>
</reference>
<dbReference type="InterPro" id="IPR015807">
    <property type="entry name" value="His-tRNA-ligase"/>
</dbReference>
<dbReference type="PIRSF" id="PIRSF001549">
    <property type="entry name" value="His-tRNA_synth"/>
    <property type="match status" value="1"/>
</dbReference>
<comment type="catalytic activity">
    <reaction evidence="9 10">
        <text>tRNA(His) + L-histidine + ATP = L-histidyl-tRNA(His) + AMP + diphosphate + H(+)</text>
        <dbReference type="Rhea" id="RHEA:17313"/>
        <dbReference type="Rhea" id="RHEA-COMP:9665"/>
        <dbReference type="Rhea" id="RHEA-COMP:9689"/>
        <dbReference type="ChEBI" id="CHEBI:15378"/>
        <dbReference type="ChEBI" id="CHEBI:30616"/>
        <dbReference type="ChEBI" id="CHEBI:33019"/>
        <dbReference type="ChEBI" id="CHEBI:57595"/>
        <dbReference type="ChEBI" id="CHEBI:78442"/>
        <dbReference type="ChEBI" id="CHEBI:78527"/>
        <dbReference type="ChEBI" id="CHEBI:456215"/>
        <dbReference type="EC" id="6.1.1.21"/>
    </reaction>
</comment>
<comment type="similarity">
    <text evidence="1 10">Belongs to the class-II aminoacyl-tRNA synthetase family.</text>
</comment>
<evidence type="ECO:0000256" key="7">
    <source>
        <dbReference type="ARBA" id="ARBA00022917"/>
    </source>
</evidence>
<dbReference type="InterPro" id="IPR045864">
    <property type="entry name" value="aa-tRNA-synth_II/BPL/LPL"/>
</dbReference>
<keyword evidence="8 10" id="KW-0030">Aminoacyl-tRNA synthetase</keyword>
<dbReference type="Proteomes" id="UP000464751">
    <property type="component" value="Chromosome"/>
</dbReference>
<feature type="binding site" evidence="11">
    <location>
        <begin position="88"/>
        <end position="90"/>
    </location>
    <ligand>
        <name>L-histidine</name>
        <dbReference type="ChEBI" id="CHEBI:57595"/>
    </ligand>
</feature>
<evidence type="ECO:0000256" key="11">
    <source>
        <dbReference type="PIRSR" id="PIRSR001549-1"/>
    </source>
</evidence>
<dbReference type="InterPro" id="IPR004516">
    <property type="entry name" value="HisRS/HisZ"/>
</dbReference>
<evidence type="ECO:0000259" key="13">
    <source>
        <dbReference type="PROSITE" id="PS50862"/>
    </source>
</evidence>
<dbReference type="GO" id="GO:0005737">
    <property type="term" value="C:cytoplasm"/>
    <property type="evidence" value="ECO:0007669"/>
    <property type="project" value="UniProtKB-SubCell"/>
</dbReference>
<evidence type="ECO:0000256" key="2">
    <source>
        <dbReference type="ARBA" id="ARBA00011738"/>
    </source>
</evidence>
<dbReference type="EC" id="6.1.1.21" evidence="10"/>
<dbReference type="AlphaFoldDB" id="A0A6P1YNX9"/>
<evidence type="ECO:0000256" key="5">
    <source>
        <dbReference type="ARBA" id="ARBA00022741"/>
    </source>
</evidence>
<comment type="subcellular location">
    <subcellularLocation>
        <location evidence="10">Cytoplasm</location>
    </subcellularLocation>
</comment>
<evidence type="ECO:0000256" key="1">
    <source>
        <dbReference type="ARBA" id="ARBA00008226"/>
    </source>
</evidence>
<dbReference type="GO" id="GO:0005524">
    <property type="term" value="F:ATP binding"/>
    <property type="evidence" value="ECO:0007669"/>
    <property type="project" value="UniProtKB-UniRule"/>
</dbReference>
<feature type="binding site" evidence="11">
    <location>
        <position position="132"/>
    </location>
    <ligand>
        <name>L-histidine</name>
        <dbReference type="ChEBI" id="CHEBI:57595"/>
    </ligand>
</feature>
<dbReference type="GO" id="GO:0004821">
    <property type="term" value="F:histidine-tRNA ligase activity"/>
    <property type="evidence" value="ECO:0007669"/>
    <property type="project" value="UniProtKB-UniRule"/>
</dbReference>
<feature type="binding site" evidence="11">
    <location>
        <begin position="340"/>
        <end position="341"/>
    </location>
    <ligand>
        <name>L-histidine</name>
        <dbReference type="ChEBI" id="CHEBI:57595"/>
    </ligand>
</feature>
<dbReference type="PANTHER" id="PTHR11476">
    <property type="entry name" value="HISTIDYL-TRNA SYNTHETASE"/>
    <property type="match status" value="1"/>
</dbReference>
<dbReference type="Gene3D" id="3.40.50.800">
    <property type="entry name" value="Anticodon-binding domain"/>
    <property type="match status" value="1"/>
</dbReference>
<dbReference type="GO" id="GO:0006427">
    <property type="term" value="P:histidyl-tRNA aminoacylation"/>
    <property type="evidence" value="ECO:0007669"/>
    <property type="project" value="UniProtKB-UniRule"/>
</dbReference>
<comment type="subunit">
    <text evidence="2 10">Homodimer.</text>
</comment>
<feature type="binding site" evidence="11">
    <location>
        <position position="118"/>
    </location>
    <ligand>
        <name>L-histidine</name>
        <dbReference type="ChEBI" id="CHEBI:57595"/>
    </ligand>
</feature>
<keyword evidence="7 10" id="KW-0648">Protein biosynthesis</keyword>
<organism evidence="14 15">
    <name type="scientific">Ancylobacter pratisalsi</name>
    <dbReference type="NCBI Taxonomy" id="1745854"/>
    <lineage>
        <taxon>Bacteria</taxon>
        <taxon>Pseudomonadati</taxon>
        <taxon>Pseudomonadota</taxon>
        <taxon>Alphaproteobacteria</taxon>
        <taxon>Hyphomicrobiales</taxon>
        <taxon>Xanthobacteraceae</taxon>
        <taxon>Ancylobacter</taxon>
    </lineage>
</organism>
<keyword evidence="3 10" id="KW-0963">Cytoplasm</keyword>
<dbReference type="SUPFAM" id="SSF55681">
    <property type="entry name" value="Class II aaRS and biotin synthetases"/>
    <property type="match status" value="1"/>
</dbReference>
<dbReference type="PANTHER" id="PTHR11476:SF7">
    <property type="entry name" value="HISTIDINE--TRNA LIGASE"/>
    <property type="match status" value="1"/>
</dbReference>
<dbReference type="InterPro" id="IPR006195">
    <property type="entry name" value="aa-tRNA-synth_II"/>
</dbReference>
<keyword evidence="15" id="KW-1185">Reference proteome</keyword>
<protein>
    <recommendedName>
        <fullName evidence="10">Histidine--tRNA ligase</fullName>
        <ecNumber evidence="10">6.1.1.21</ecNumber>
    </recommendedName>
    <alternativeName>
        <fullName evidence="10">Histidyl-tRNA synthetase</fullName>
        <shortName evidence="10">HisRS</shortName>
    </alternativeName>
</protein>
<dbReference type="CDD" id="cd00773">
    <property type="entry name" value="HisRS-like_core"/>
    <property type="match status" value="1"/>
</dbReference>
<evidence type="ECO:0000256" key="10">
    <source>
        <dbReference type="HAMAP-Rule" id="MF_00127"/>
    </source>
</evidence>
<evidence type="ECO:0000313" key="15">
    <source>
        <dbReference type="Proteomes" id="UP000464751"/>
    </source>
</evidence>
<feature type="binding site" evidence="11">
    <location>
        <position position="136"/>
    </location>
    <ligand>
        <name>L-histidine</name>
        <dbReference type="ChEBI" id="CHEBI:57595"/>
    </ligand>
</feature>
<dbReference type="HAMAP" id="MF_00127">
    <property type="entry name" value="His_tRNA_synth"/>
    <property type="match status" value="1"/>
</dbReference>
<gene>
    <name evidence="10" type="primary">hisS</name>
    <name evidence="14" type="ORF">G3A50_12325</name>
</gene>
<dbReference type="CDD" id="cd00859">
    <property type="entry name" value="HisRS_anticodon"/>
    <property type="match status" value="1"/>
</dbReference>
<dbReference type="Pfam" id="PF13393">
    <property type="entry name" value="tRNA-synt_His"/>
    <property type="match status" value="2"/>
</dbReference>
<dbReference type="RefSeq" id="WP_163075549.1">
    <property type="nucleotide sequence ID" value="NZ_CP048630.1"/>
</dbReference>
<name>A0A6P1YNX9_9HYPH</name>
<feature type="binding site" evidence="11">
    <location>
        <position position="336"/>
    </location>
    <ligand>
        <name>L-histidine</name>
        <dbReference type="ChEBI" id="CHEBI:57595"/>
    </ligand>
</feature>
<evidence type="ECO:0000256" key="6">
    <source>
        <dbReference type="ARBA" id="ARBA00022840"/>
    </source>
</evidence>
<dbReference type="NCBIfam" id="TIGR00442">
    <property type="entry name" value="hisS"/>
    <property type="match status" value="1"/>
</dbReference>
<feature type="region of interest" description="Disordered" evidence="12">
    <location>
        <begin position="1"/>
        <end position="20"/>
    </location>
</feature>
<dbReference type="InterPro" id="IPR004154">
    <property type="entry name" value="Anticodon-bd"/>
</dbReference>
<dbReference type="InterPro" id="IPR033656">
    <property type="entry name" value="HisRS_anticodon"/>
</dbReference>
<dbReference type="Pfam" id="PF03129">
    <property type="entry name" value="HGTP_anticodon"/>
    <property type="match status" value="1"/>
</dbReference>